<dbReference type="KEGG" id="shg:Sph21_3965"/>
<accession>F4C4E6</accession>
<protein>
    <submittedName>
        <fullName evidence="1">Uncharacterized protein</fullName>
    </submittedName>
</protein>
<reference evidence="1" key="1">
    <citation type="submission" date="2011-03" db="EMBL/GenBank/DDBJ databases">
        <title>Complete sequence of Sphingobacterium sp. 21.</title>
        <authorList>
            <consortium name="US DOE Joint Genome Institute"/>
            <person name="Lucas S."/>
            <person name="Copeland A."/>
            <person name="Lapidus A."/>
            <person name="Cheng J.-F."/>
            <person name="Goodwin L."/>
            <person name="Pitluck S."/>
            <person name="Davenport K."/>
            <person name="Detter J.C."/>
            <person name="Han C."/>
            <person name="Tapia R."/>
            <person name="Land M."/>
            <person name="Hauser L."/>
            <person name="Kyrpides N."/>
            <person name="Ivanova N."/>
            <person name="Ovchinnikova G."/>
            <person name="Pagani I."/>
            <person name="Siebers A.K."/>
            <person name="Allgaier M."/>
            <person name="Thelen M.P."/>
            <person name="Hugenholtz P."/>
            <person name="Woyke T."/>
        </authorList>
    </citation>
    <scope>NUCLEOTIDE SEQUENCE</scope>
    <source>
        <strain evidence="1">21</strain>
    </source>
</reference>
<dbReference type="STRING" id="743722.Sph21_3965"/>
<dbReference type="AlphaFoldDB" id="F4C4E6"/>
<evidence type="ECO:0000313" key="1">
    <source>
        <dbReference type="EMBL" id="ADZ80499.1"/>
    </source>
</evidence>
<dbReference type="HOGENOM" id="CLU_3048112_0_0_10"/>
<proteinExistence type="predicted"/>
<sequence length="54" mass="6405">MKIAIGSVLFYCFWLHNDIARFYIAKLHITFIFSMFDKLFRIFSIIAVDLCLVV</sequence>
<gene>
    <name evidence="1" type="ordered locus">Sph21_3965</name>
</gene>
<name>F4C4E6_SPHS2</name>
<dbReference type="EMBL" id="CP002584">
    <property type="protein sequence ID" value="ADZ80499.1"/>
    <property type="molecule type" value="Genomic_DNA"/>
</dbReference>
<organism evidence="1">
    <name type="scientific">Sphingobacterium sp. (strain 21)</name>
    <dbReference type="NCBI Taxonomy" id="743722"/>
    <lineage>
        <taxon>Bacteria</taxon>
        <taxon>Pseudomonadati</taxon>
        <taxon>Bacteroidota</taxon>
        <taxon>Sphingobacteriia</taxon>
        <taxon>Sphingobacteriales</taxon>
        <taxon>Sphingobacteriaceae</taxon>
        <taxon>Sphingobacterium</taxon>
    </lineage>
</organism>
<dbReference type="PATRIC" id="fig|743722.3.peg.4227"/>